<comment type="subcellular location">
    <subcellularLocation>
        <location evidence="1">Cell membrane</location>
    </subcellularLocation>
</comment>
<dbReference type="Proteomes" id="UP000001882">
    <property type="component" value="Chromosome"/>
</dbReference>
<evidence type="ECO:0000259" key="12">
    <source>
        <dbReference type="PROSITE" id="PS50893"/>
    </source>
</evidence>
<comment type="similarity">
    <text evidence="6">Belongs to the ABC transporter superfamily. Sulfate/tungstate importer (TC 3.A.1.6) family.</text>
</comment>
<dbReference type="CDD" id="cd03293">
    <property type="entry name" value="ABC_NrtD_SsuB_transporters"/>
    <property type="match status" value="1"/>
</dbReference>
<protein>
    <recommendedName>
        <fullName evidence="9">Molybdate/tungstate import ATP-binding protein WtpC</fullName>
        <ecNumber evidence="8">7.3.2.6</ecNumber>
    </recommendedName>
</protein>
<keyword evidence="4" id="KW-0547">Nucleotide-binding</keyword>
<reference evidence="13 14" key="1">
    <citation type="journal article" date="2007" name="Appl. Environ. Microbiol.">
        <title>Isolation of key methanogens for global methane emission from rice paddy fields: a novel isolate affiliated with the clone cluster rice cluster I.</title>
        <authorList>
            <person name="Sakai S."/>
            <person name="Imachi H."/>
            <person name="Sekiguchi Y."/>
            <person name="Ohashi A."/>
            <person name="Harada H."/>
            <person name="Kamagata Y."/>
        </authorList>
    </citation>
    <scope>NUCLEOTIDE SEQUENCE [LARGE SCALE GENOMIC DNA]</scope>
    <source>
        <strain evidence="14">DSM 17711 / JCM 13418 / NBRC 101707 / SANAE</strain>
    </source>
</reference>
<dbReference type="PANTHER" id="PTHR42788:SF13">
    <property type="entry name" value="ALIPHATIC SULFONATES IMPORT ATP-BINDING PROTEIN SSUB"/>
    <property type="match status" value="1"/>
</dbReference>
<dbReference type="GO" id="GO:1901238">
    <property type="term" value="F:ABC-type tungstate transporter activity"/>
    <property type="evidence" value="ECO:0007669"/>
    <property type="project" value="UniProtKB-EC"/>
</dbReference>
<keyword evidence="3" id="KW-0500">Molybdenum</keyword>
<evidence type="ECO:0000256" key="1">
    <source>
        <dbReference type="ARBA" id="ARBA00004236"/>
    </source>
</evidence>
<evidence type="ECO:0000256" key="8">
    <source>
        <dbReference type="ARBA" id="ARBA00039025"/>
    </source>
</evidence>
<proteinExistence type="inferred from homology"/>
<dbReference type="FunFam" id="3.40.50.300:FF:000425">
    <property type="entry name" value="Probable ABC transporter, ATP-binding subunit"/>
    <property type="match status" value="1"/>
</dbReference>
<comment type="subunit">
    <text evidence="7">The complex is composed of two ATP-binding proteins (WtpC), two transmembrane proteins (WtpB) and a solute-binding protein (WtpA).</text>
</comment>
<dbReference type="PANTHER" id="PTHR42788">
    <property type="entry name" value="TAURINE IMPORT ATP-BINDING PROTEIN-RELATED"/>
    <property type="match status" value="1"/>
</dbReference>
<dbReference type="InterPro" id="IPR027417">
    <property type="entry name" value="P-loop_NTPase"/>
</dbReference>
<dbReference type="InParanoid" id="D1Z1M3"/>
<reference evidence="14" key="3">
    <citation type="journal article" date="2011" name="PLoS ONE">
        <title>Genome sequence of a mesophilic hydrogenotrophic methanogen Methanocella paludicola, the first cultivated representative of the order Methanocellales.</title>
        <authorList>
            <person name="Sakai S."/>
            <person name="Takaki Y."/>
            <person name="Shimamura S."/>
            <person name="Sekine M."/>
            <person name="Tajima T."/>
            <person name="Kosugi H."/>
            <person name="Ichikawa N."/>
            <person name="Tasumi E."/>
            <person name="Hiraki A.T."/>
            <person name="Shimizu A."/>
            <person name="Kato Y."/>
            <person name="Nishiko R."/>
            <person name="Mori K."/>
            <person name="Fujita N."/>
            <person name="Imachi H."/>
            <person name="Takai K."/>
        </authorList>
    </citation>
    <scope>NUCLEOTIDE SEQUENCE [LARGE SCALE GENOMIC DNA]</scope>
    <source>
        <strain evidence="14">DSM 17711 / JCM 13418 / NBRC 101707 / SANAE</strain>
    </source>
</reference>
<dbReference type="SMART" id="SM00382">
    <property type="entry name" value="AAA"/>
    <property type="match status" value="1"/>
</dbReference>
<organism evidence="13 14">
    <name type="scientific">Methanocella paludicola (strain DSM 17711 / JCM 13418 / NBRC 101707 / SANAE)</name>
    <dbReference type="NCBI Taxonomy" id="304371"/>
    <lineage>
        <taxon>Archaea</taxon>
        <taxon>Methanobacteriati</taxon>
        <taxon>Methanobacteriota</taxon>
        <taxon>Stenosarchaea group</taxon>
        <taxon>Methanomicrobia</taxon>
        <taxon>Methanocellales</taxon>
        <taxon>Methanocellaceae</taxon>
        <taxon>Methanocella</taxon>
    </lineage>
</organism>
<dbReference type="Pfam" id="PF00005">
    <property type="entry name" value="ABC_tran"/>
    <property type="match status" value="1"/>
</dbReference>
<sequence length="256" mass="29103">MSHDIRVEHVSKEYESNGKKLKAVDDVSLEIKDAEFICIVGPSGCGKSTLLRMIAGLEPVSGGSIWMGDKKITSTSPEIGFVFQEYTLFPWRTVGKNVEFGLELKKLPPEERNKIASRYIDMVGLEKFRDSYPHQLSGGMRQRTAIARTLAVNPEILLMDEPFGALDAQTRNILQEQLLDIWQKERKKVLFVTHNVDEAVFLADRVIVMTARPGRIKEIISIDIPRPRVRTETEVNKVRNVILKSLFEEVQKLSDH</sequence>
<dbReference type="RefSeq" id="WP_012901269.1">
    <property type="nucleotide sequence ID" value="NC_013665.1"/>
</dbReference>
<evidence type="ECO:0000256" key="7">
    <source>
        <dbReference type="ARBA" id="ARBA00038781"/>
    </source>
</evidence>
<name>D1Z1M3_METPS</name>
<dbReference type="InterPro" id="IPR003439">
    <property type="entry name" value="ABC_transporter-like_ATP-bd"/>
</dbReference>
<evidence type="ECO:0000256" key="3">
    <source>
        <dbReference type="ARBA" id="ARBA00022505"/>
    </source>
</evidence>
<keyword evidence="2" id="KW-0813">Transport</keyword>
<reference evidence="13 14" key="2">
    <citation type="journal article" date="2008" name="Int. J. Syst. Evol. Microbiol.">
        <title>Methanocella paludicola gen. nov., sp. nov., a methane-producing archaeon, the first isolate of the lineage 'Rice Cluster I', and proposal of the new archaeal order Methanocellales ord. nov.</title>
        <authorList>
            <person name="Sakai S."/>
            <person name="Imachi H."/>
            <person name="Hanada S."/>
            <person name="Ohashi A."/>
            <person name="Harada H."/>
            <person name="Kamagata Y."/>
        </authorList>
    </citation>
    <scope>NUCLEOTIDE SEQUENCE [LARGE SCALE GENOMIC DNA]</scope>
    <source>
        <strain evidence="14">DSM 17711 / JCM 13418 / NBRC 101707 / SANAE</strain>
    </source>
</reference>
<evidence type="ECO:0000256" key="11">
    <source>
        <dbReference type="ARBA" id="ARBA00057369"/>
    </source>
</evidence>
<evidence type="ECO:0000313" key="13">
    <source>
        <dbReference type="EMBL" id="BAI62595.1"/>
    </source>
</evidence>
<gene>
    <name evidence="13" type="ordered locus">MCP_2523</name>
</gene>
<dbReference type="InterPro" id="IPR050166">
    <property type="entry name" value="ABC_transporter_ATP-bind"/>
</dbReference>
<dbReference type="GO" id="GO:0016887">
    <property type="term" value="F:ATP hydrolysis activity"/>
    <property type="evidence" value="ECO:0007669"/>
    <property type="project" value="InterPro"/>
</dbReference>
<feature type="domain" description="ABC transporter" evidence="12">
    <location>
        <begin position="5"/>
        <end position="236"/>
    </location>
</feature>
<dbReference type="PROSITE" id="PS50893">
    <property type="entry name" value="ABC_TRANSPORTER_2"/>
    <property type="match status" value="1"/>
</dbReference>
<evidence type="ECO:0000256" key="9">
    <source>
        <dbReference type="ARBA" id="ARBA00041133"/>
    </source>
</evidence>
<dbReference type="OrthoDB" id="10909at2157"/>
<dbReference type="PATRIC" id="fig|304371.9.peg.2575"/>
<comment type="catalytic activity">
    <reaction evidence="10">
        <text>tungstate(in) + ATP + H2O = tungstate(out) + ADP + phosphate + H(+)</text>
        <dbReference type="Rhea" id="RHEA:35027"/>
        <dbReference type="ChEBI" id="CHEBI:15377"/>
        <dbReference type="ChEBI" id="CHEBI:15378"/>
        <dbReference type="ChEBI" id="CHEBI:30616"/>
        <dbReference type="ChEBI" id="CHEBI:43474"/>
        <dbReference type="ChEBI" id="CHEBI:46502"/>
        <dbReference type="ChEBI" id="CHEBI:456216"/>
        <dbReference type="EC" id="7.3.2.6"/>
    </reaction>
</comment>
<dbReference type="KEGG" id="mpd:MCP_2523"/>
<evidence type="ECO:0000256" key="4">
    <source>
        <dbReference type="ARBA" id="ARBA00022741"/>
    </source>
</evidence>
<dbReference type="GO" id="GO:0005886">
    <property type="term" value="C:plasma membrane"/>
    <property type="evidence" value="ECO:0007669"/>
    <property type="project" value="UniProtKB-SubCell"/>
</dbReference>
<dbReference type="InterPro" id="IPR003593">
    <property type="entry name" value="AAA+_ATPase"/>
</dbReference>
<evidence type="ECO:0000256" key="5">
    <source>
        <dbReference type="ARBA" id="ARBA00022840"/>
    </source>
</evidence>
<dbReference type="AlphaFoldDB" id="D1Z1M3"/>
<accession>D1Z1M3</accession>
<keyword evidence="5" id="KW-0067">ATP-binding</keyword>
<evidence type="ECO:0000256" key="10">
    <source>
        <dbReference type="ARBA" id="ARBA00047936"/>
    </source>
</evidence>
<dbReference type="GO" id="GO:0005524">
    <property type="term" value="F:ATP binding"/>
    <property type="evidence" value="ECO:0007669"/>
    <property type="project" value="UniProtKB-KW"/>
</dbReference>
<evidence type="ECO:0000256" key="6">
    <source>
        <dbReference type="ARBA" id="ARBA00038307"/>
    </source>
</evidence>
<evidence type="ECO:0000313" key="14">
    <source>
        <dbReference type="Proteomes" id="UP000001882"/>
    </source>
</evidence>
<dbReference type="Gene3D" id="3.40.50.300">
    <property type="entry name" value="P-loop containing nucleotide triphosphate hydrolases"/>
    <property type="match status" value="1"/>
</dbReference>
<keyword evidence="14" id="KW-1185">Reference proteome</keyword>
<dbReference type="eggNOG" id="arCOG00193">
    <property type="taxonomic scope" value="Archaea"/>
</dbReference>
<dbReference type="GeneID" id="8682275"/>
<dbReference type="STRING" id="304371.MCP_2523"/>
<dbReference type="FunCoup" id="D1Z1M3">
    <property type="interactions" value="34"/>
</dbReference>
<dbReference type="EMBL" id="AP011532">
    <property type="protein sequence ID" value="BAI62595.1"/>
    <property type="molecule type" value="Genomic_DNA"/>
</dbReference>
<comment type="function">
    <text evidence="11">Part of the ABC transporter complex WtpABC involved in molybdate/tungstate import. Responsible for energy coupling to the transport system.</text>
</comment>
<evidence type="ECO:0000256" key="2">
    <source>
        <dbReference type="ARBA" id="ARBA00022448"/>
    </source>
</evidence>
<dbReference type="EC" id="7.3.2.6" evidence="8"/>
<dbReference type="SUPFAM" id="SSF52540">
    <property type="entry name" value="P-loop containing nucleoside triphosphate hydrolases"/>
    <property type="match status" value="1"/>
</dbReference>